<dbReference type="CDD" id="cd01189">
    <property type="entry name" value="INT_ICEBs1_C_like"/>
    <property type="match status" value="1"/>
</dbReference>
<evidence type="ECO:0000256" key="2">
    <source>
        <dbReference type="ARBA" id="ARBA00023125"/>
    </source>
</evidence>
<accession>A0ABW3VB55</accession>
<protein>
    <submittedName>
        <fullName evidence="7">Tyrosine-type recombinase/integrase</fullName>
    </submittedName>
</protein>
<evidence type="ECO:0000256" key="1">
    <source>
        <dbReference type="ARBA" id="ARBA00022908"/>
    </source>
</evidence>
<sequence length="407" mass="45156">MAAGRKRANGEGSIYKRTDGRYVGSAFVPVLGGGRQRRYVYGRTRQDARDALDDLLRKAAAGVRRPLKRATVGEYLDYWLDEVVKPELRPTTYAGYETMVRVHIKPVLGRKKLDELGPADVRHLLTVLREKETTGHGGGRRTLSKRMVQFAHAVLRNALSNAVREELISRNAAKLVKMSNPEYDVGTGLDPVAARALLASITEDRLYALYVCAIVLGMRRGELLGLMWDAVDLDGNRLVVRQSLSWVNGRAVLQPPKTRTSRRVIPLPDVVATALREHRKRQDDERADAGDHWEDSGFVFTTRRGAPMSPYTLSKYWRDLREKAGLGTLRFHDLRHTAVSLLLALGVPPHVVREIAGHSDIKVTMTVYAHGNLAEKAAALSQLGQALSGGLLSPVAVSPPERKDENQ</sequence>
<name>A0ABW3VB55_9PSEU</name>
<organism evidence="7 8">
    <name type="scientific">Pseudonocardia benzenivorans</name>
    <dbReference type="NCBI Taxonomy" id="228005"/>
    <lineage>
        <taxon>Bacteria</taxon>
        <taxon>Bacillati</taxon>
        <taxon>Actinomycetota</taxon>
        <taxon>Actinomycetes</taxon>
        <taxon>Pseudonocardiales</taxon>
        <taxon>Pseudonocardiaceae</taxon>
        <taxon>Pseudonocardia</taxon>
    </lineage>
</organism>
<dbReference type="Pfam" id="PF00589">
    <property type="entry name" value="Phage_integrase"/>
    <property type="match status" value="1"/>
</dbReference>
<dbReference type="Proteomes" id="UP001597182">
    <property type="component" value="Unassembled WGS sequence"/>
</dbReference>
<evidence type="ECO:0000256" key="3">
    <source>
        <dbReference type="ARBA" id="ARBA00023172"/>
    </source>
</evidence>
<dbReference type="Gene3D" id="1.10.443.10">
    <property type="entry name" value="Intergrase catalytic core"/>
    <property type="match status" value="1"/>
</dbReference>
<dbReference type="InterPro" id="IPR002104">
    <property type="entry name" value="Integrase_catalytic"/>
</dbReference>
<dbReference type="Pfam" id="PF14659">
    <property type="entry name" value="Phage_int_SAM_3"/>
    <property type="match status" value="1"/>
</dbReference>
<evidence type="ECO:0000259" key="5">
    <source>
        <dbReference type="PROSITE" id="PS51898"/>
    </source>
</evidence>
<dbReference type="InterPro" id="IPR004107">
    <property type="entry name" value="Integrase_SAM-like_N"/>
</dbReference>
<evidence type="ECO:0000313" key="7">
    <source>
        <dbReference type="EMBL" id="MFD1231795.1"/>
    </source>
</evidence>
<dbReference type="PROSITE" id="PS51898">
    <property type="entry name" value="TYR_RECOMBINASE"/>
    <property type="match status" value="1"/>
</dbReference>
<dbReference type="SUPFAM" id="SSF56349">
    <property type="entry name" value="DNA breaking-rejoining enzymes"/>
    <property type="match status" value="1"/>
</dbReference>
<keyword evidence="2 4" id="KW-0238">DNA-binding</keyword>
<evidence type="ECO:0000256" key="4">
    <source>
        <dbReference type="PROSITE-ProRule" id="PRU01248"/>
    </source>
</evidence>
<keyword evidence="1" id="KW-0229">DNA integration</keyword>
<dbReference type="InterPro" id="IPR044068">
    <property type="entry name" value="CB"/>
</dbReference>
<keyword evidence="8" id="KW-1185">Reference proteome</keyword>
<dbReference type="InterPro" id="IPR011010">
    <property type="entry name" value="DNA_brk_join_enz"/>
</dbReference>
<dbReference type="InterPro" id="IPR013762">
    <property type="entry name" value="Integrase-like_cat_sf"/>
</dbReference>
<evidence type="ECO:0000259" key="6">
    <source>
        <dbReference type="PROSITE" id="PS51900"/>
    </source>
</evidence>
<dbReference type="InterPro" id="IPR050090">
    <property type="entry name" value="Tyrosine_recombinase_XerCD"/>
</dbReference>
<comment type="caution">
    <text evidence="7">The sequence shown here is derived from an EMBL/GenBank/DDBJ whole genome shotgun (WGS) entry which is preliminary data.</text>
</comment>
<feature type="domain" description="Core-binding (CB)" evidence="6">
    <location>
        <begin position="70"/>
        <end position="163"/>
    </location>
</feature>
<proteinExistence type="predicted"/>
<dbReference type="EMBL" id="JBHTMB010000006">
    <property type="protein sequence ID" value="MFD1231795.1"/>
    <property type="molecule type" value="Genomic_DNA"/>
</dbReference>
<dbReference type="Gene3D" id="1.10.150.130">
    <property type="match status" value="1"/>
</dbReference>
<dbReference type="RefSeq" id="WP_346093552.1">
    <property type="nucleotide sequence ID" value="NZ_BAABKS010000080.1"/>
</dbReference>
<evidence type="ECO:0000313" key="8">
    <source>
        <dbReference type="Proteomes" id="UP001597182"/>
    </source>
</evidence>
<dbReference type="PANTHER" id="PTHR30349:SF91">
    <property type="entry name" value="INTA PROTEIN"/>
    <property type="match status" value="1"/>
</dbReference>
<reference evidence="8" key="1">
    <citation type="journal article" date="2019" name="Int. J. Syst. Evol. Microbiol.">
        <title>The Global Catalogue of Microorganisms (GCM) 10K type strain sequencing project: providing services to taxonomists for standard genome sequencing and annotation.</title>
        <authorList>
            <consortium name="The Broad Institute Genomics Platform"/>
            <consortium name="The Broad Institute Genome Sequencing Center for Infectious Disease"/>
            <person name="Wu L."/>
            <person name="Ma J."/>
        </authorList>
    </citation>
    <scope>NUCLEOTIDE SEQUENCE [LARGE SCALE GENOMIC DNA]</scope>
    <source>
        <strain evidence="8">CCUG 49018</strain>
    </source>
</reference>
<dbReference type="InterPro" id="IPR010998">
    <property type="entry name" value="Integrase_recombinase_N"/>
</dbReference>
<gene>
    <name evidence="7" type="ORF">ACFQ34_00710</name>
</gene>
<keyword evidence="3" id="KW-0233">DNA recombination</keyword>
<dbReference type="PANTHER" id="PTHR30349">
    <property type="entry name" value="PHAGE INTEGRASE-RELATED"/>
    <property type="match status" value="1"/>
</dbReference>
<feature type="domain" description="Tyr recombinase" evidence="5">
    <location>
        <begin position="184"/>
        <end position="381"/>
    </location>
</feature>
<dbReference type="PROSITE" id="PS51900">
    <property type="entry name" value="CB"/>
    <property type="match status" value="1"/>
</dbReference>